<dbReference type="CDD" id="cd00085">
    <property type="entry name" value="HNHc"/>
    <property type="match status" value="1"/>
</dbReference>
<dbReference type="InterPro" id="IPR003615">
    <property type="entry name" value="HNH_nuc"/>
</dbReference>
<dbReference type="EMBL" id="FRFC01000004">
    <property type="protein sequence ID" value="SHO46495.1"/>
    <property type="molecule type" value="Genomic_DNA"/>
</dbReference>
<dbReference type="Gene3D" id="1.10.30.50">
    <property type="match status" value="1"/>
</dbReference>
<dbReference type="AlphaFoldDB" id="A0A2H1EIR2"/>
<keyword evidence="3" id="KW-1185">Reference proteome</keyword>
<dbReference type="RefSeq" id="WP_101010327.1">
    <property type="nucleotide sequence ID" value="NZ_FRFC01000004.1"/>
</dbReference>
<gene>
    <name evidence="2" type="ORF">NSIN_30133</name>
</gene>
<organism evidence="2 3">
    <name type="scientific">Nitrosotalea sinensis</name>
    <dbReference type="NCBI Taxonomy" id="1499975"/>
    <lineage>
        <taxon>Archaea</taxon>
        <taxon>Nitrososphaerota</taxon>
        <taxon>Nitrososphaeria</taxon>
        <taxon>Nitrosotaleales</taxon>
        <taxon>Nitrosotaleaceae</taxon>
        <taxon>Nitrosotalea</taxon>
    </lineage>
</organism>
<sequence length="181" mass="21266">MTGLFTSKEEKQARKELENKVKILLKKYELDDMQKLCQNVIGKEPKPWRKYGEEYPVKGGTIQNYYPPDRGDFEDFIWDHMKKKEITYEQIQDYAIRHNLVPRNYFSDRPNLGSSNNIRRGFSQLIKDEVLEKQKGKCANCEKHSASFQFDHIDGNRNNNSSDNCQALCPNCHDVKSRNLD</sequence>
<accession>A0A2H1EIR2</accession>
<feature type="domain" description="HNH nuclease" evidence="1">
    <location>
        <begin position="125"/>
        <end position="174"/>
    </location>
</feature>
<dbReference type="SMART" id="SM00507">
    <property type="entry name" value="HNHc"/>
    <property type="match status" value="1"/>
</dbReference>
<evidence type="ECO:0000313" key="2">
    <source>
        <dbReference type="EMBL" id="SHO46495.1"/>
    </source>
</evidence>
<name>A0A2H1EIR2_9ARCH</name>
<protein>
    <recommendedName>
        <fullName evidence="1">HNH nuclease domain-containing protein</fullName>
    </recommendedName>
</protein>
<reference evidence="3" key="1">
    <citation type="submission" date="2016-12" db="EMBL/GenBank/DDBJ databases">
        <authorList>
            <person name="Herbold C."/>
        </authorList>
    </citation>
    <scope>NUCLEOTIDE SEQUENCE [LARGE SCALE GENOMIC DNA]</scope>
</reference>
<evidence type="ECO:0000313" key="3">
    <source>
        <dbReference type="Proteomes" id="UP000232412"/>
    </source>
</evidence>
<dbReference type="OrthoDB" id="12378at2157"/>
<evidence type="ECO:0000259" key="1">
    <source>
        <dbReference type="SMART" id="SM00507"/>
    </source>
</evidence>
<proteinExistence type="predicted"/>
<dbReference type="Proteomes" id="UP000232412">
    <property type="component" value="Unassembled WGS sequence"/>
</dbReference>